<dbReference type="InterPro" id="IPR029044">
    <property type="entry name" value="Nucleotide-diphossugar_trans"/>
</dbReference>
<dbReference type="AlphaFoldDB" id="A0A1G1VU67"/>
<evidence type="ECO:0000313" key="2">
    <source>
        <dbReference type="EMBL" id="OGY18955.1"/>
    </source>
</evidence>
<name>A0A1G1VU67_9BACT</name>
<feature type="transmembrane region" description="Helical" evidence="1">
    <location>
        <begin position="418"/>
        <end position="437"/>
    </location>
</feature>
<dbReference type="Proteomes" id="UP000177324">
    <property type="component" value="Unassembled WGS sequence"/>
</dbReference>
<evidence type="ECO:0000256" key="1">
    <source>
        <dbReference type="SAM" id="Phobius"/>
    </source>
</evidence>
<reference evidence="2 3" key="1">
    <citation type="journal article" date="2016" name="Nat. Commun.">
        <title>Thousands of microbial genomes shed light on interconnected biogeochemical processes in an aquifer system.</title>
        <authorList>
            <person name="Anantharaman K."/>
            <person name="Brown C.T."/>
            <person name="Hug L.A."/>
            <person name="Sharon I."/>
            <person name="Castelle C.J."/>
            <person name="Probst A.J."/>
            <person name="Thomas B.C."/>
            <person name="Singh A."/>
            <person name="Wilkins M.J."/>
            <person name="Karaoz U."/>
            <person name="Brodie E.L."/>
            <person name="Williams K.H."/>
            <person name="Hubbard S.S."/>
            <person name="Banfield J.F."/>
        </authorList>
    </citation>
    <scope>NUCLEOTIDE SEQUENCE [LARGE SCALE GENOMIC DNA]</scope>
</reference>
<keyword evidence="1" id="KW-1133">Transmembrane helix</keyword>
<keyword evidence="1" id="KW-0472">Membrane</keyword>
<keyword evidence="1" id="KW-0812">Transmembrane</keyword>
<organism evidence="2 3">
    <name type="scientific">Candidatus Chisholmbacteria bacterium RIFCSPHIGHO2_01_FULL_48_12</name>
    <dbReference type="NCBI Taxonomy" id="1797589"/>
    <lineage>
        <taxon>Bacteria</taxon>
        <taxon>Candidatus Chisholmiibacteriota</taxon>
    </lineage>
</organism>
<protein>
    <submittedName>
        <fullName evidence="2">Uncharacterized protein</fullName>
    </submittedName>
</protein>
<gene>
    <name evidence="2" type="ORF">A2784_02385</name>
</gene>
<feature type="transmembrane region" description="Helical" evidence="1">
    <location>
        <begin position="54"/>
        <end position="72"/>
    </location>
</feature>
<comment type="caution">
    <text evidence="2">The sequence shown here is derived from an EMBL/GenBank/DDBJ whole genome shotgun (WGS) entry which is preliminary data.</text>
</comment>
<dbReference type="PANTHER" id="PTHR36851">
    <property type="entry name" value="UNNAMED PRODUCT"/>
    <property type="match status" value="1"/>
</dbReference>
<feature type="transmembrane region" description="Helical" evidence="1">
    <location>
        <begin position="378"/>
        <end position="398"/>
    </location>
</feature>
<proteinExistence type="predicted"/>
<dbReference type="SUPFAM" id="SSF53448">
    <property type="entry name" value="Nucleotide-diphospho-sugar transferases"/>
    <property type="match status" value="1"/>
</dbReference>
<feature type="transmembrane region" description="Helical" evidence="1">
    <location>
        <begin position="20"/>
        <end position="48"/>
    </location>
</feature>
<dbReference type="STRING" id="1797589.A2784_02385"/>
<sequence>MLKQWIERHPTRSRRILEVIPGMVSWSLILFPIWGSLVVPLAVAYYVLVFSVYWLYRSVSVAALALVGHFRIQAAVRYDWMGDVAVFPDWTRVHHVILIPTFKEPLHTLVRTLMGLRQQTYPKKKLHVVVSFEEREGEEVRIKARELTKKFGRVFGDLVITFHPEIAGEVKGKSANMAWAAKVAAKEVVRQKKLSEPYVTVTNEDADVVLSSNYFACLTYQFLDHPQRWRRIWQPAIMYYNNIWRVPAPIRALATVWSVVQIYLLTRQETLINFSTYSTSFKMVEKIGFWDTDVIPEDYRLFFKSFFYFKGKIEVEPIWLPAWGDAAESTSYWRTLVNQYQQVKRWAWGVSDNAYVVKQWIAEEKVPVWKKTFWLLKFWEIHFLWPVHWFAITVGAFFPPLLNPVFARTMLGKTLPQVTSTILTLSLVSLVMVWLVHIRERPKHPDQTSLWRRMLMPFELLLLPILGFFFSFLPGLDAHTRLMLGRYIDYRVTEKV</sequence>
<feature type="transmembrane region" description="Helical" evidence="1">
    <location>
        <begin position="458"/>
        <end position="476"/>
    </location>
</feature>
<accession>A0A1G1VU67</accession>
<dbReference type="PANTHER" id="PTHR36851:SF1">
    <property type="entry name" value="GLYCO_TRANS_2-LIKE DOMAIN-CONTAINING PROTEIN"/>
    <property type="match status" value="1"/>
</dbReference>
<dbReference type="Gene3D" id="3.90.550.10">
    <property type="entry name" value="Spore Coat Polysaccharide Biosynthesis Protein SpsA, Chain A"/>
    <property type="match status" value="1"/>
</dbReference>
<evidence type="ECO:0000313" key="3">
    <source>
        <dbReference type="Proteomes" id="UP000177324"/>
    </source>
</evidence>
<dbReference type="EMBL" id="MHCH01000007">
    <property type="protein sequence ID" value="OGY18955.1"/>
    <property type="molecule type" value="Genomic_DNA"/>
</dbReference>